<sequence length="533" mass="57839">MNIGALFDWHAGLKRQTAAWLDRPFDIAPAGGVHYDAEALAALVRDFAGRLYAAGARPGDRVAIIKENHLDITLAAASAARIGALPATIAGVGAPEAHRKMIERLDPSVVVVSPAVLARADAAGVKLGGPEIRFLVLGEPGPGAPEGALTLGDLEGAPEAPVQLRGPDEPMLIMHTSGTTGVPKLVVHSGTSLLGGAAKLERIRFPLLASNRSTVYASSISFAHGRTVTWLMGQFTLAPEKLVAISRHDPDNAARVLAEHRPTTLEACPNIFQRWESLAHRRPELFHRVRMYVGTFDAVHPRTVRTFLGVSRRRLPLWGQSWGQSEAGPICAAVYTRRMLRRTTDAKAVTSLIGRPMPGFAKVRVVDVETGEPVRRRGEPGMMLVASSGRCLDYLGESDRYREKATGRWWNTGDIGERTKGGQFKLIDREVDVIPGMSGIELESILLDRLPDVSDVTVLGTPGEKPVPVLSLDGDELDPQAWQRATADLPELGEPRVIPWEDVPRTATWKVRRLELREKVLGSTGTIGTGRWT</sequence>
<reference evidence="2 3" key="1">
    <citation type="journal article" date="2019" name="Int. J. Syst. Evol. Microbiol.">
        <title>The Global Catalogue of Microorganisms (GCM) 10K type strain sequencing project: providing services to taxonomists for standard genome sequencing and annotation.</title>
        <authorList>
            <consortium name="The Broad Institute Genomics Platform"/>
            <consortium name="The Broad Institute Genome Sequencing Center for Infectious Disease"/>
            <person name="Wu L."/>
            <person name="Ma J."/>
        </authorList>
    </citation>
    <scope>NUCLEOTIDE SEQUENCE [LARGE SCALE GENOMIC DNA]</scope>
    <source>
        <strain evidence="2 3">JCM 15481</strain>
    </source>
</reference>
<name>A0ABN2XAJ7_9ACTN</name>
<dbReference type="Proteomes" id="UP001500443">
    <property type="component" value="Unassembled WGS sequence"/>
</dbReference>
<evidence type="ECO:0000259" key="1">
    <source>
        <dbReference type="Pfam" id="PF00501"/>
    </source>
</evidence>
<organism evidence="2 3">
    <name type="scientific">Streptomyces synnematoformans</name>
    <dbReference type="NCBI Taxonomy" id="415721"/>
    <lineage>
        <taxon>Bacteria</taxon>
        <taxon>Bacillati</taxon>
        <taxon>Actinomycetota</taxon>
        <taxon>Actinomycetes</taxon>
        <taxon>Kitasatosporales</taxon>
        <taxon>Streptomycetaceae</taxon>
        <taxon>Streptomyces</taxon>
    </lineage>
</organism>
<dbReference type="PROSITE" id="PS00455">
    <property type="entry name" value="AMP_BINDING"/>
    <property type="match status" value="1"/>
</dbReference>
<protein>
    <submittedName>
        <fullName evidence="2">AMP-binding protein</fullName>
    </submittedName>
</protein>
<comment type="caution">
    <text evidence="2">The sequence shown here is derived from an EMBL/GenBank/DDBJ whole genome shotgun (WGS) entry which is preliminary data.</text>
</comment>
<feature type="domain" description="AMP-dependent synthetase/ligase" evidence="1">
    <location>
        <begin position="22"/>
        <end position="389"/>
    </location>
</feature>
<dbReference type="InterPro" id="IPR042099">
    <property type="entry name" value="ANL_N_sf"/>
</dbReference>
<accession>A0ABN2XAJ7</accession>
<dbReference type="InterPro" id="IPR000873">
    <property type="entry name" value="AMP-dep_synth/lig_dom"/>
</dbReference>
<dbReference type="Pfam" id="PF00501">
    <property type="entry name" value="AMP-binding"/>
    <property type="match status" value="1"/>
</dbReference>
<proteinExistence type="predicted"/>
<dbReference type="InterPro" id="IPR020845">
    <property type="entry name" value="AMP-binding_CS"/>
</dbReference>
<evidence type="ECO:0000313" key="3">
    <source>
        <dbReference type="Proteomes" id="UP001500443"/>
    </source>
</evidence>
<dbReference type="EMBL" id="BAAAPF010000001">
    <property type="protein sequence ID" value="GAA2106316.1"/>
    <property type="molecule type" value="Genomic_DNA"/>
</dbReference>
<gene>
    <name evidence="2" type="ORF">GCM10009802_00430</name>
</gene>
<evidence type="ECO:0000313" key="2">
    <source>
        <dbReference type="EMBL" id="GAA2106316.1"/>
    </source>
</evidence>
<dbReference type="SUPFAM" id="SSF56801">
    <property type="entry name" value="Acetyl-CoA synthetase-like"/>
    <property type="match status" value="1"/>
</dbReference>
<keyword evidence="3" id="KW-1185">Reference proteome</keyword>
<dbReference type="PANTHER" id="PTHR24096">
    <property type="entry name" value="LONG-CHAIN-FATTY-ACID--COA LIGASE"/>
    <property type="match status" value="1"/>
</dbReference>
<dbReference type="Gene3D" id="3.40.50.12780">
    <property type="entry name" value="N-terminal domain of ligase-like"/>
    <property type="match status" value="1"/>
</dbReference>